<protein>
    <submittedName>
        <fullName evidence="5">TetR family transcriptional regulator</fullName>
    </submittedName>
</protein>
<dbReference type="AlphaFoldDB" id="A0A2A3JWV7"/>
<dbReference type="GO" id="GO:0045892">
    <property type="term" value="P:negative regulation of DNA-templated transcription"/>
    <property type="evidence" value="ECO:0007669"/>
    <property type="project" value="InterPro"/>
</dbReference>
<dbReference type="PANTHER" id="PTHR30055">
    <property type="entry name" value="HTH-TYPE TRANSCRIPTIONAL REGULATOR RUTR"/>
    <property type="match status" value="1"/>
</dbReference>
<comment type="caution">
    <text evidence="5">The sequence shown here is derived from an EMBL/GenBank/DDBJ whole genome shotgun (WGS) entry which is preliminary data.</text>
</comment>
<dbReference type="Gene3D" id="1.10.10.60">
    <property type="entry name" value="Homeodomain-like"/>
    <property type="match status" value="1"/>
</dbReference>
<dbReference type="OrthoDB" id="2356263at2"/>
<dbReference type="GO" id="GO:0000976">
    <property type="term" value="F:transcription cis-regulatory region binding"/>
    <property type="evidence" value="ECO:0007669"/>
    <property type="project" value="TreeGrafter"/>
</dbReference>
<feature type="domain" description="HTH tetR-type" evidence="4">
    <location>
        <begin position="48"/>
        <end position="108"/>
    </location>
</feature>
<dbReference type="GO" id="GO:0003700">
    <property type="term" value="F:DNA-binding transcription factor activity"/>
    <property type="evidence" value="ECO:0007669"/>
    <property type="project" value="TreeGrafter"/>
</dbReference>
<dbReference type="PRINTS" id="PR00455">
    <property type="entry name" value="HTHTETR"/>
</dbReference>
<dbReference type="PROSITE" id="PS50977">
    <property type="entry name" value="HTH_TETR_2"/>
    <property type="match status" value="1"/>
</dbReference>
<feature type="compositionally biased region" description="Basic and acidic residues" evidence="3">
    <location>
        <begin position="1"/>
        <end position="10"/>
    </location>
</feature>
<reference evidence="5" key="1">
    <citation type="submission" date="2017-09" db="EMBL/GenBank/DDBJ databases">
        <title>Yangia sp. SAOS 153D whole genome sequencing.</title>
        <authorList>
            <person name="Verma A."/>
            <person name="Krishnamurthi S."/>
        </authorList>
    </citation>
    <scope>NUCLEOTIDE SEQUENCE [LARGE SCALE GENOMIC DNA]</scope>
    <source>
        <strain evidence="5">SAOS 153D</strain>
    </source>
</reference>
<evidence type="ECO:0000259" key="4">
    <source>
        <dbReference type="PROSITE" id="PS50977"/>
    </source>
</evidence>
<keyword evidence="1 2" id="KW-0238">DNA-binding</keyword>
<dbReference type="InterPro" id="IPR050109">
    <property type="entry name" value="HTH-type_TetR-like_transc_reg"/>
</dbReference>
<dbReference type="SUPFAM" id="SSF46689">
    <property type="entry name" value="Homeodomain-like"/>
    <property type="match status" value="1"/>
</dbReference>
<name>A0A2A3JWV7_9RHOB</name>
<dbReference type="Pfam" id="PF00440">
    <property type="entry name" value="TetR_N"/>
    <property type="match status" value="1"/>
</dbReference>
<proteinExistence type="predicted"/>
<evidence type="ECO:0000256" key="2">
    <source>
        <dbReference type="PROSITE-ProRule" id="PRU00335"/>
    </source>
</evidence>
<dbReference type="InterPro" id="IPR001647">
    <property type="entry name" value="HTH_TetR"/>
</dbReference>
<feature type="compositionally biased region" description="Basic residues" evidence="3">
    <location>
        <begin position="21"/>
        <end position="33"/>
    </location>
</feature>
<dbReference type="EMBL" id="NTHN01000190">
    <property type="protein sequence ID" value="PBD18830.1"/>
    <property type="molecule type" value="Genomic_DNA"/>
</dbReference>
<organism evidence="5">
    <name type="scientific">Alloyangia mangrovi</name>
    <dbReference type="NCBI Taxonomy" id="1779329"/>
    <lineage>
        <taxon>Bacteria</taxon>
        <taxon>Pseudomonadati</taxon>
        <taxon>Pseudomonadota</taxon>
        <taxon>Alphaproteobacteria</taxon>
        <taxon>Rhodobacterales</taxon>
        <taxon>Roseobacteraceae</taxon>
        <taxon>Alloyangia</taxon>
    </lineage>
</organism>
<dbReference type="PANTHER" id="PTHR30055:SF196">
    <property type="entry name" value="HTH-TYPE TRANSCRIPTIONAL REGULATOR RUTR"/>
    <property type="match status" value="1"/>
</dbReference>
<accession>A0A2A3JWV7</accession>
<evidence type="ECO:0000256" key="3">
    <source>
        <dbReference type="SAM" id="MobiDB-lite"/>
    </source>
</evidence>
<feature type="DNA-binding region" description="H-T-H motif" evidence="2">
    <location>
        <begin position="71"/>
        <end position="90"/>
    </location>
</feature>
<dbReference type="SUPFAM" id="SSF48498">
    <property type="entry name" value="Tetracyclin repressor-like, C-terminal domain"/>
    <property type="match status" value="1"/>
</dbReference>
<dbReference type="InterPro" id="IPR036271">
    <property type="entry name" value="Tet_transcr_reg_TetR-rel_C_sf"/>
</dbReference>
<dbReference type="InterPro" id="IPR009057">
    <property type="entry name" value="Homeodomain-like_sf"/>
</dbReference>
<gene>
    <name evidence="5" type="ORF">CLG85_12575</name>
</gene>
<evidence type="ECO:0000256" key="1">
    <source>
        <dbReference type="ARBA" id="ARBA00023125"/>
    </source>
</evidence>
<dbReference type="InterPro" id="IPR013573">
    <property type="entry name" value="Tscrpt_reg_YcdC_C"/>
</dbReference>
<feature type="region of interest" description="Disordered" evidence="3">
    <location>
        <begin position="1"/>
        <end position="42"/>
    </location>
</feature>
<dbReference type="Pfam" id="PF08362">
    <property type="entry name" value="TetR_C_3"/>
    <property type="match status" value="1"/>
</dbReference>
<sequence>MVAATRHEPPQAKGPEGFSGKGRHASRPVRRTGKQGDRAMSAARLKRKEIHDAIREAALREFASYGLSGTSTQQLAKAAGITKAQLHYYITSKEDLYREVLDGIIGQWRDIFFVGESDDPAEVITGYVRLKLRLALDCPEASRLFLQELGRGAPEMGGKWEGLHASVREATAVIQRWIDEGRMNPVDPLLFMMNIWAVTQHYADYEFQSRRVLGVDPGAEMDFERIAAEAVQLFLARAGLTDEGQTR</sequence>
<dbReference type="Gene3D" id="1.10.357.10">
    <property type="entry name" value="Tetracycline Repressor, domain 2"/>
    <property type="match status" value="1"/>
</dbReference>
<evidence type="ECO:0000313" key="5">
    <source>
        <dbReference type="EMBL" id="PBD18830.1"/>
    </source>
</evidence>